<evidence type="ECO:0000313" key="3">
    <source>
        <dbReference type="Proteomes" id="UP000186040"/>
    </source>
</evidence>
<evidence type="ECO:0008006" key="4">
    <source>
        <dbReference type="Google" id="ProtNLM"/>
    </source>
</evidence>
<feature type="transmembrane region" description="Helical" evidence="1">
    <location>
        <begin position="39"/>
        <end position="56"/>
    </location>
</feature>
<dbReference type="STRING" id="1193682.BJP25_09040"/>
<organism evidence="2 3">
    <name type="scientific">Actinokineospora bangkokensis</name>
    <dbReference type="NCBI Taxonomy" id="1193682"/>
    <lineage>
        <taxon>Bacteria</taxon>
        <taxon>Bacillati</taxon>
        <taxon>Actinomycetota</taxon>
        <taxon>Actinomycetes</taxon>
        <taxon>Pseudonocardiales</taxon>
        <taxon>Pseudonocardiaceae</taxon>
        <taxon>Actinokineospora</taxon>
    </lineage>
</organism>
<reference evidence="2 3" key="1">
    <citation type="submission" date="2016-10" db="EMBL/GenBank/DDBJ databases">
        <title>The Draft Genome Sequence of Actinokineospora bangkokensis 44EHWT reveals the biosynthetic pathway of antifungal compounds Thailandins with unusual extender unit butylmalonyl-CoA.</title>
        <authorList>
            <person name="Greule A."/>
            <person name="Intra B."/>
            <person name="Flemming S."/>
            <person name="Rommel M.G."/>
            <person name="Panbangred W."/>
            <person name="Bechthold A."/>
        </authorList>
    </citation>
    <scope>NUCLEOTIDE SEQUENCE [LARGE SCALE GENOMIC DNA]</scope>
    <source>
        <strain evidence="2 3">44EHW</strain>
    </source>
</reference>
<gene>
    <name evidence="2" type="ORF">BJP25_09040</name>
</gene>
<feature type="transmembrane region" description="Helical" evidence="1">
    <location>
        <begin position="131"/>
        <end position="152"/>
    </location>
</feature>
<feature type="transmembrane region" description="Helical" evidence="1">
    <location>
        <begin position="62"/>
        <end position="79"/>
    </location>
</feature>
<sequence>MRTRKRNTGAEDAVRAVLLAEYEALKAEQKSRIALRDRLVYTALAALAATLALALQPVERPHLVLLLPLVCVVLGWTHLANDQKITAIGAYLRGEVAPVLAHRAGPLANLLSWETHHRASRYRRVDKCAQLAVDLLAFAVPSLLATAFYWTSGDVHPALFAGSILEALVTLALGTRVILAADLTP</sequence>
<dbReference type="EMBL" id="MKQR01000005">
    <property type="protein sequence ID" value="OLR95119.1"/>
    <property type="molecule type" value="Genomic_DNA"/>
</dbReference>
<dbReference type="RefSeq" id="WP_075973349.1">
    <property type="nucleotide sequence ID" value="NZ_MKQR01000005.1"/>
</dbReference>
<protein>
    <recommendedName>
        <fullName evidence="4">Integral membrane protein</fullName>
    </recommendedName>
</protein>
<accession>A0A1Q9LSY0</accession>
<dbReference type="OrthoDB" id="529281at2"/>
<keyword evidence="1" id="KW-1133">Transmembrane helix</keyword>
<comment type="caution">
    <text evidence="2">The sequence shown here is derived from an EMBL/GenBank/DDBJ whole genome shotgun (WGS) entry which is preliminary data.</text>
</comment>
<keyword evidence="1" id="KW-0472">Membrane</keyword>
<proteinExistence type="predicted"/>
<dbReference type="Proteomes" id="UP000186040">
    <property type="component" value="Unassembled WGS sequence"/>
</dbReference>
<name>A0A1Q9LSY0_9PSEU</name>
<evidence type="ECO:0000256" key="1">
    <source>
        <dbReference type="SAM" id="Phobius"/>
    </source>
</evidence>
<keyword evidence="1" id="KW-0812">Transmembrane</keyword>
<evidence type="ECO:0000313" key="2">
    <source>
        <dbReference type="EMBL" id="OLR95119.1"/>
    </source>
</evidence>
<keyword evidence="3" id="KW-1185">Reference proteome</keyword>
<dbReference type="AlphaFoldDB" id="A0A1Q9LSY0"/>
<feature type="transmembrane region" description="Helical" evidence="1">
    <location>
        <begin position="158"/>
        <end position="179"/>
    </location>
</feature>